<organism evidence="3 4">
    <name type="scientific">Litorivita pollutaquae</name>
    <dbReference type="NCBI Taxonomy" id="2200892"/>
    <lineage>
        <taxon>Bacteria</taxon>
        <taxon>Pseudomonadati</taxon>
        <taxon>Pseudomonadota</taxon>
        <taxon>Alphaproteobacteria</taxon>
        <taxon>Rhodobacterales</taxon>
        <taxon>Paracoccaceae</taxon>
        <taxon>Litorivita</taxon>
    </lineage>
</organism>
<dbReference type="EMBL" id="QFVT01000004">
    <property type="protein sequence ID" value="PYC47797.1"/>
    <property type="molecule type" value="Genomic_DNA"/>
</dbReference>
<evidence type="ECO:0000256" key="2">
    <source>
        <dbReference type="HAMAP-Rule" id="MF_00758"/>
    </source>
</evidence>
<gene>
    <name evidence="3" type="ORF">DI396_06770</name>
</gene>
<dbReference type="GO" id="GO:0005829">
    <property type="term" value="C:cytosol"/>
    <property type="evidence" value="ECO:0007669"/>
    <property type="project" value="TreeGrafter"/>
</dbReference>
<evidence type="ECO:0000313" key="3">
    <source>
        <dbReference type="EMBL" id="PYC47797.1"/>
    </source>
</evidence>
<name>A0A2V4NN73_9RHOB</name>
<keyword evidence="4" id="KW-1185">Reference proteome</keyword>
<protein>
    <recommendedName>
        <fullName evidence="2">UPF0301 protein DI396_06770</fullName>
    </recommendedName>
</protein>
<accession>A0A2V4NN73</accession>
<comment type="similarity">
    <text evidence="1 2">Belongs to the UPF0301 (AlgH) family.</text>
</comment>
<proteinExistence type="inferred from homology"/>
<dbReference type="RefSeq" id="WP_110795447.1">
    <property type="nucleotide sequence ID" value="NZ_KZ826483.1"/>
</dbReference>
<evidence type="ECO:0000256" key="1">
    <source>
        <dbReference type="ARBA" id="ARBA00009600"/>
    </source>
</evidence>
<dbReference type="Proteomes" id="UP000248012">
    <property type="component" value="Unassembled WGS sequence"/>
</dbReference>
<comment type="caution">
    <text evidence="3">The sequence shown here is derived from an EMBL/GenBank/DDBJ whole genome shotgun (WGS) entry which is preliminary data.</text>
</comment>
<dbReference type="NCBIfam" id="NF001268">
    <property type="entry name" value="PRK00228.1-4"/>
    <property type="match status" value="1"/>
</dbReference>
<dbReference type="InterPro" id="IPR003774">
    <property type="entry name" value="AlgH-like"/>
</dbReference>
<dbReference type="Gene3D" id="3.40.1740.10">
    <property type="entry name" value="VC0467-like"/>
    <property type="match status" value="1"/>
</dbReference>
<dbReference type="SUPFAM" id="SSF143456">
    <property type="entry name" value="VC0467-like"/>
    <property type="match status" value="1"/>
</dbReference>
<dbReference type="PANTHER" id="PTHR30327">
    <property type="entry name" value="UNCHARACTERIZED PROTEIN YQGE"/>
    <property type="match status" value="1"/>
</dbReference>
<dbReference type="Pfam" id="PF02622">
    <property type="entry name" value="DUF179"/>
    <property type="match status" value="1"/>
</dbReference>
<dbReference type="PANTHER" id="PTHR30327:SF1">
    <property type="entry name" value="UPF0301 PROTEIN YQGE"/>
    <property type="match status" value="1"/>
</dbReference>
<dbReference type="AlphaFoldDB" id="A0A2V4NN73"/>
<evidence type="ECO:0000313" key="4">
    <source>
        <dbReference type="Proteomes" id="UP000248012"/>
    </source>
</evidence>
<reference evidence="3 4" key="1">
    <citation type="submission" date="2018-05" db="EMBL/GenBank/DDBJ databases">
        <title>Oceanovita maritima gen. nov., sp. nov., a marine bacterium in the family Rhodobacteraceae isolated from surface seawater of Lundu port Xiamen, China.</title>
        <authorList>
            <person name="Hetharua B.H."/>
            <person name="Min D."/>
            <person name="Liao H."/>
            <person name="Tian Y."/>
        </authorList>
    </citation>
    <scope>NUCLEOTIDE SEQUENCE [LARGE SCALE GENOMIC DNA]</scope>
    <source>
        <strain evidence="3 4">FSX-11</strain>
    </source>
</reference>
<dbReference type="HAMAP" id="MF_00758">
    <property type="entry name" value="UPF0301"/>
    <property type="match status" value="1"/>
</dbReference>
<dbReference type="OrthoDB" id="9807486at2"/>
<sequence length="195" mass="20317">MSIRMEEDLTGKLLIAMPGMGDTRFDGSVIYLCAHSSEGAMGLIINKPTPDLKLEDLLEQLEIDAPAGSARPKSILMPVHFGGPVEHARGFVLHSADYGRSDSTLAVNDEFGMTASLDILHDIAAGDGPERAVMALGYAGWGPGQLEAEIAANGWLTCDASIDLVFAPENGGKWGAALKTLGVSALALSSTAGHA</sequence>